<accession>A0A7W7ZNA8</accession>
<reference evidence="2 3" key="1">
    <citation type="submission" date="2020-08" db="EMBL/GenBank/DDBJ databases">
        <title>Genomic Encyclopedia of Type Strains, Phase IV (KMG-V): Genome sequencing to study the core and pangenomes of soil and plant-associated prokaryotes.</title>
        <authorList>
            <person name="Whitman W."/>
        </authorList>
    </citation>
    <scope>NUCLEOTIDE SEQUENCE [LARGE SCALE GENOMIC DNA]</scope>
    <source>
        <strain evidence="2 3">X5P3</strain>
    </source>
</reference>
<evidence type="ECO:0000256" key="1">
    <source>
        <dbReference type="SAM" id="MobiDB-lite"/>
    </source>
</evidence>
<feature type="region of interest" description="Disordered" evidence="1">
    <location>
        <begin position="1"/>
        <end position="31"/>
    </location>
</feature>
<gene>
    <name evidence="2" type="ORF">HDF15_001469</name>
</gene>
<feature type="compositionally biased region" description="Low complexity" evidence="1">
    <location>
        <begin position="12"/>
        <end position="24"/>
    </location>
</feature>
<comment type="caution">
    <text evidence="2">The sequence shown here is derived from an EMBL/GenBank/DDBJ whole genome shotgun (WGS) entry which is preliminary data.</text>
</comment>
<name>A0A7W7ZNA8_9BACT</name>
<dbReference type="EMBL" id="JACHIO010000005">
    <property type="protein sequence ID" value="MBB5063129.1"/>
    <property type="molecule type" value="Genomic_DNA"/>
</dbReference>
<proteinExistence type="predicted"/>
<organism evidence="2 3">
    <name type="scientific">Granulicella mallensis</name>
    <dbReference type="NCBI Taxonomy" id="940614"/>
    <lineage>
        <taxon>Bacteria</taxon>
        <taxon>Pseudomonadati</taxon>
        <taxon>Acidobacteriota</taxon>
        <taxon>Terriglobia</taxon>
        <taxon>Terriglobales</taxon>
        <taxon>Acidobacteriaceae</taxon>
        <taxon>Granulicella</taxon>
    </lineage>
</organism>
<sequence>MKLTPSPYRGRSSASAATQSQTTAPGFSNANRQKVIAATGAPSTSRANQSIYHLRCGLCGHDYGCNGLDIKARLCPSCQSGAPGEPLRERGPMFDFGV</sequence>
<evidence type="ECO:0000313" key="2">
    <source>
        <dbReference type="EMBL" id="MBB5063129.1"/>
    </source>
</evidence>
<dbReference type="AlphaFoldDB" id="A0A7W7ZNA8"/>
<dbReference type="RefSeq" id="WP_184254043.1">
    <property type="nucleotide sequence ID" value="NZ_JACHIO010000005.1"/>
</dbReference>
<dbReference type="Proteomes" id="UP000584867">
    <property type="component" value="Unassembled WGS sequence"/>
</dbReference>
<evidence type="ECO:0000313" key="3">
    <source>
        <dbReference type="Proteomes" id="UP000584867"/>
    </source>
</evidence>
<protein>
    <submittedName>
        <fullName evidence="2">Uncharacterized protein</fullName>
    </submittedName>
</protein>